<comment type="similarity">
    <text evidence="1">Belongs to the sigma-54 factor family.</text>
</comment>
<dbReference type="OrthoDB" id="9814402at2"/>
<evidence type="ECO:0000313" key="11">
    <source>
        <dbReference type="EMBL" id="KGX86545.1"/>
    </source>
</evidence>
<dbReference type="PANTHER" id="PTHR32248:SF4">
    <property type="entry name" value="RNA POLYMERASE SIGMA-54 FACTOR"/>
    <property type="match status" value="1"/>
</dbReference>
<dbReference type="EMBL" id="AVPF01000030">
    <property type="protein sequence ID" value="KGX86545.1"/>
    <property type="molecule type" value="Genomic_DNA"/>
</dbReference>
<dbReference type="PROSITE" id="PS00718">
    <property type="entry name" value="SIGMA54_2"/>
    <property type="match status" value="1"/>
</dbReference>
<evidence type="ECO:0000259" key="9">
    <source>
        <dbReference type="Pfam" id="PF04552"/>
    </source>
</evidence>
<dbReference type="PRINTS" id="PR00045">
    <property type="entry name" value="SIGMA54FCT"/>
</dbReference>
<dbReference type="STRING" id="1385511.GCA_000425225_01791"/>
<dbReference type="GO" id="GO:0001216">
    <property type="term" value="F:DNA-binding transcription activator activity"/>
    <property type="evidence" value="ECO:0007669"/>
    <property type="project" value="InterPro"/>
</dbReference>
<evidence type="ECO:0000313" key="12">
    <source>
        <dbReference type="Proteomes" id="UP000030403"/>
    </source>
</evidence>
<dbReference type="InterPro" id="IPR000394">
    <property type="entry name" value="RNA_pol_sigma_54"/>
</dbReference>
<keyword evidence="4" id="KW-0548">Nucleotidyltransferase</keyword>
<dbReference type="GO" id="GO:0003677">
    <property type="term" value="F:DNA binding"/>
    <property type="evidence" value="ECO:0007669"/>
    <property type="project" value="UniProtKB-KW"/>
</dbReference>
<dbReference type="PROSITE" id="PS50044">
    <property type="entry name" value="SIGMA54_3"/>
    <property type="match status" value="1"/>
</dbReference>
<feature type="domain" description="RNA polymerase sigma factor 54 core-binding" evidence="10">
    <location>
        <begin position="66"/>
        <end position="246"/>
    </location>
</feature>
<dbReference type="Gene3D" id="1.10.10.1330">
    <property type="entry name" value="RNA polymerase sigma-54 factor, core-binding domain"/>
    <property type="match status" value="1"/>
</dbReference>
<dbReference type="PANTHER" id="PTHR32248">
    <property type="entry name" value="RNA POLYMERASE SIGMA-54 FACTOR"/>
    <property type="match status" value="1"/>
</dbReference>
<dbReference type="Pfam" id="PF00309">
    <property type="entry name" value="Sigma54_AID"/>
    <property type="match status" value="1"/>
</dbReference>
<proteinExistence type="inferred from homology"/>
<evidence type="ECO:0000256" key="4">
    <source>
        <dbReference type="ARBA" id="ARBA00022695"/>
    </source>
</evidence>
<dbReference type="GO" id="GO:0000428">
    <property type="term" value="C:DNA-directed RNA polymerase complex"/>
    <property type="evidence" value="ECO:0007669"/>
    <property type="project" value="UniProtKB-KW"/>
</dbReference>
<keyword evidence="12" id="KW-1185">Reference proteome</keyword>
<organism evidence="11 12">
    <name type="scientific">Pontibacillus marinus BH030004 = DSM 16465</name>
    <dbReference type="NCBI Taxonomy" id="1385511"/>
    <lineage>
        <taxon>Bacteria</taxon>
        <taxon>Bacillati</taxon>
        <taxon>Bacillota</taxon>
        <taxon>Bacilli</taxon>
        <taxon>Bacillales</taxon>
        <taxon>Bacillaceae</taxon>
        <taxon>Pontibacillus</taxon>
    </lineage>
</organism>
<evidence type="ECO:0000256" key="8">
    <source>
        <dbReference type="ARBA" id="ARBA00023163"/>
    </source>
</evidence>
<comment type="caution">
    <text evidence="11">The sequence shown here is derived from an EMBL/GenBank/DDBJ whole genome shotgun (WGS) entry which is preliminary data.</text>
</comment>
<protein>
    <submittedName>
        <fullName evidence="11">RNA polymerase subunit sigma-54</fullName>
    </submittedName>
</protein>
<keyword evidence="6" id="KW-0731">Sigma factor</keyword>
<evidence type="ECO:0000256" key="7">
    <source>
        <dbReference type="ARBA" id="ARBA00023125"/>
    </source>
</evidence>
<dbReference type="Gene3D" id="1.10.10.60">
    <property type="entry name" value="Homeodomain-like"/>
    <property type="match status" value="1"/>
</dbReference>
<dbReference type="Proteomes" id="UP000030403">
    <property type="component" value="Unassembled WGS sequence"/>
</dbReference>
<keyword evidence="2" id="KW-0240">DNA-directed RNA polymerase</keyword>
<dbReference type="RefSeq" id="WP_027445821.1">
    <property type="nucleotide sequence ID" value="NZ_AULJ01000018.1"/>
</dbReference>
<feature type="domain" description="RNA polymerase sigma factor 54 DNA-binding" evidence="9">
    <location>
        <begin position="260"/>
        <end position="419"/>
    </location>
</feature>
<dbReference type="NCBIfam" id="TIGR02395">
    <property type="entry name" value="rpoN_sigma"/>
    <property type="match status" value="1"/>
</dbReference>
<gene>
    <name evidence="11" type="ORF">N783_12050</name>
</gene>
<keyword evidence="7" id="KW-0238">DNA-binding</keyword>
<evidence type="ECO:0000256" key="2">
    <source>
        <dbReference type="ARBA" id="ARBA00022478"/>
    </source>
</evidence>
<dbReference type="PIRSF" id="PIRSF000774">
    <property type="entry name" value="RpoN"/>
    <property type="match status" value="1"/>
</dbReference>
<dbReference type="GO" id="GO:0016987">
    <property type="term" value="F:sigma factor activity"/>
    <property type="evidence" value="ECO:0007669"/>
    <property type="project" value="UniProtKB-KW"/>
</dbReference>
<sequence>MNQQLTQEQKLSWKMTQKMSQAIEMLTYNGMELNRFLEDQVSDNPLIHIKPQDTSFASGAIQPELHRSERSVHQYLHDQLLHISIPSNLKSAVEYGIDSIHDDGYLDLSLQEWQEACKINEEETYKLLEILQSLEPAGIGARTLQECITLQLQRQHAPLYVTQIIQENLQDVAEQNLEAISAKYECTIQEAEDAISLIQSCHPRPALQVAPVKQDYIVPDAKIYKDAGQWRFELSSFNQPSISIEESLLNLNTHDTQAKAYIHEKYQHAEWIQTAILKRTINFSKVLEQIVNRQSPFFEKGYPAMRPLRMREIADEADIHVSTVSRAVKNKFVQTPQGIVSLKEFFQTGLQAKGGEETSSQSIKQLIKETIQTESQEKPYSDQALSDRLHREFGIYISRRTVAKYREALHIPSSSKRKKKGSLTT</sequence>
<reference evidence="11 12" key="1">
    <citation type="submission" date="2013-08" db="EMBL/GenBank/DDBJ databases">
        <authorList>
            <person name="Huang J."/>
            <person name="Wang G."/>
        </authorList>
    </citation>
    <scope>NUCLEOTIDE SEQUENCE [LARGE SCALE GENOMIC DNA]</scope>
    <source>
        <strain evidence="11 12">BH030004</strain>
    </source>
</reference>
<evidence type="ECO:0000256" key="1">
    <source>
        <dbReference type="ARBA" id="ARBA00008798"/>
    </source>
</evidence>
<dbReference type="Pfam" id="PF04963">
    <property type="entry name" value="Sigma54_CBD"/>
    <property type="match status" value="1"/>
</dbReference>
<dbReference type="GO" id="GO:0006352">
    <property type="term" value="P:DNA-templated transcription initiation"/>
    <property type="evidence" value="ECO:0007669"/>
    <property type="project" value="InterPro"/>
</dbReference>
<evidence type="ECO:0000259" key="10">
    <source>
        <dbReference type="Pfam" id="PF04963"/>
    </source>
</evidence>
<dbReference type="InterPro" id="IPR038709">
    <property type="entry name" value="RpoN_core-bd_sf"/>
</dbReference>
<dbReference type="GO" id="GO:0016779">
    <property type="term" value="F:nucleotidyltransferase activity"/>
    <property type="evidence" value="ECO:0007669"/>
    <property type="project" value="UniProtKB-KW"/>
</dbReference>
<evidence type="ECO:0000256" key="3">
    <source>
        <dbReference type="ARBA" id="ARBA00022679"/>
    </source>
</evidence>
<dbReference type="Pfam" id="PF04552">
    <property type="entry name" value="Sigma54_DBD"/>
    <property type="match status" value="1"/>
</dbReference>
<dbReference type="eggNOG" id="COG1508">
    <property type="taxonomic scope" value="Bacteria"/>
</dbReference>
<keyword evidence="5" id="KW-0805">Transcription regulation</keyword>
<evidence type="ECO:0000256" key="6">
    <source>
        <dbReference type="ARBA" id="ARBA00023082"/>
    </source>
</evidence>
<keyword evidence="3" id="KW-0808">Transferase</keyword>
<dbReference type="InterPro" id="IPR007634">
    <property type="entry name" value="RNA_pol_sigma_54_DNA-bd"/>
</dbReference>
<accession>A0A0A5G640</accession>
<dbReference type="InterPro" id="IPR007046">
    <property type="entry name" value="RNA_pol_sigma_54_core-bd"/>
</dbReference>
<evidence type="ECO:0000256" key="5">
    <source>
        <dbReference type="ARBA" id="ARBA00023015"/>
    </source>
</evidence>
<name>A0A0A5G640_9BACI</name>
<keyword evidence="8" id="KW-0804">Transcription</keyword>
<dbReference type="AlphaFoldDB" id="A0A0A5G640"/>